<dbReference type="SUPFAM" id="SSF50129">
    <property type="entry name" value="GroES-like"/>
    <property type="match status" value="1"/>
</dbReference>
<dbReference type="GO" id="GO:0016491">
    <property type="term" value="F:oxidoreductase activity"/>
    <property type="evidence" value="ECO:0007669"/>
    <property type="project" value="UniProtKB-KW"/>
</dbReference>
<dbReference type="RefSeq" id="WP_121375105.1">
    <property type="nucleotide sequence ID" value="NZ_RBLC01000001.1"/>
</dbReference>
<dbReference type="PANTHER" id="PTHR11695:SF294">
    <property type="entry name" value="RETICULON-4-INTERACTING PROTEIN 1, MITOCHONDRIAL"/>
    <property type="match status" value="1"/>
</dbReference>
<feature type="domain" description="Enoyl reductase (ER)" evidence="2">
    <location>
        <begin position="10"/>
        <end position="309"/>
    </location>
</feature>
<dbReference type="SMART" id="SM00829">
    <property type="entry name" value="PKS_ER"/>
    <property type="match status" value="1"/>
</dbReference>
<dbReference type="PROSITE" id="PS01162">
    <property type="entry name" value="QOR_ZETA_CRYSTAL"/>
    <property type="match status" value="1"/>
</dbReference>
<dbReference type="InterPro" id="IPR050700">
    <property type="entry name" value="YIM1/Zinc_Alcohol_DH_Fams"/>
</dbReference>
<evidence type="ECO:0000259" key="2">
    <source>
        <dbReference type="SMART" id="SM00829"/>
    </source>
</evidence>
<dbReference type="Pfam" id="PF08240">
    <property type="entry name" value="ADH_N"/>
    <property type="match status" value="1"/>
</dbReference>
<dbReference type="AlphaFoldDB" id="A0A495MJX2"/>
<gene>
    <name evidence="3" type="ORF">CLV94_0772</name>
</gene>
<dbReference type="InterPro" id="IPR036291">
    <property type="entry name" value="NAD(P)-bd_dom_sf"/>
</dbReference>
<dbReference type="CDD" id="cd05289">
    <property type="entry name" value="MDR_like_2"/>
    <property type="match status" value="1"/>
</dbReference>
<dbReference type="InterPro" id="IPR013154">
    <property type="entry name" value="ADH-like_N"/>
</dbReference>
<keyword evidence="1" id="KW-0560">Oxidoreductase</keyword>
<dbReference type="Gene3D" id="3.40.50.720">
    <property type="entry name" value="NAD(P)-binding Rossmann-like Domain"/>
    <property type="match status" value="1"/>
</dbReference>
<dbReference type="Gene3D" id="3.90.180.10">
    <property type="entry name" value="Medium-chain alcohol dehydrogenases, catalytic domain"/>
    <property type="match status" value="1"/>
</dbReference>
<dbReference type="EMBL" id="RBLC01000001">
    <property type="protein sequence ID" value="RKS25728.1"/>
    <property type="molecule type" value="Genomic_DNA"/>
</dbReference>
<organism evidence="3 4">
    <name type="scientific">Flavobacterium endophyticum</name>
    <dbReference type="NCBI Taxonomy" id="1540163"/>
    <lineage>
        <taxon>Bacteria</taxon>
        <taxon>Pseudomonadati</taxon>
        <taxon>Bacteroidota</taxon>
        <taxon>Flavobacteriia</taxon>
        <taxon>Flavobacteriales</taxon>
        <taxon>Flavobacteriaceae</taxon>
        <taxon>Flavobacterium</taxon>
    </lineage>
</organism>
<comment type="caution">
    <text evidence="3">The sequence shown here is derived from an EMBL/GenBank/DDBJ whole genome shotgun (WGS) entry which is preliminary data.</text>
</comment>
<dbReference type="InterPro" id="IPR002364">
    <property type="entry name" value="Quin_OxRdtase/zeta-crystal_CS"/>
</dbReference>
<proteinExistence type="predicted"/>
<dbReference type="InterPro" id="IPR020843">
    <property type="entry name" value="ER"/>
</dbReference>
<keyword evidence="4" id="KW-1185">Reference proteome</keyword>
<reference evidence="3 4" key="1">
    <citation type="submission" date="2018-10" db="EMBL/GenBank/DDBJ databases">
        <title>Genomic Encyclopedia of Archaeal and Bacterial Type Strains, Phase II (KMG-II): from individual species to whole genera.</title>
        <authorList>
            <person name="Goeker M."/>
        </authorList>
    </citation>
    <scope>NUCLEOTIDE SEQUENCE [LARGE SCALE GENOMIC DNA]</scope>
    <source>
        <strain evidence="3 4">DSM 29537</strain>
    </source>
</reference>
<dbReference type="PANTHER" id="PTHR11695">
    <property type="entry name" value="ALCOHOL DEHYDROGENASE RELATED"/>
    <property type="match status" value="1"/>
</dbReference>
<dbReference type="Pfam" id="PF13602">
    <property type="entry name" value="ADH_zinc_N_2"/>
    <property type="match status" value="1"/>
</dbReference>
<dbReference type="OrthoDB" id="9787435at2"/>
<evidence type="ECO:0000313" key="4">
    <source>
        <dbReference type="Proteomes" id="UP000277579"/>
    </source>
</evidence>
<accession>A0A495MJX2</accession>
<dbReference type="SUPFAM" id="SSF51735">
    <property type="entry name" value="NAD(P)-binding Rossmann-fold domains"/>
    <property type="match status" value="1"/>
</dbReference>
<evidence type="ECO:0000256" key="1">
    <source>
        <dbReference type="ARBA" id="ARBA00023002"/>
    </source>
</evidence>
<dbReference type="InterPro" id="IPR011032">
    <property type="entry name" value="GroES-like_sf"/>
</dbReference>
<dbReference type="Proteomes" id="UP000277579">
    <property type="component" value="Unassembled WGS sequence"/>
</dbReference>
<evidence type="ECO:0000313" key="3">
    <source>
        <dbReference type="EMBL" id="RKS25728.1"/>
    </source>
</evidence>
<protein>
    <submittedName>
        <fullName evidence="3">NADPH:quinone reductase-like Zn-dependent oxidoreductase</fullName>
    </submittedName>
</protein>
<sequence length="313" mass="33441">MKAIILKEPGAVENLIVSEVPIPTITEGEVLIQTKSISINPVDIKTRKGNGTYGKIKDESPIILGWDVSGVVVESKSELFKKGDEVFGMVNFPGHGKAYAEYVAAPASQLALKPNNISFDEAAAATLTVLTAWQALITNAKIKAGDRVLIHAASGGVGHFAVQIAKHFGAYVIGTSSASNKDFVLSLGADEHLDYKAQPFEDVVKDIDFVLDTIGGDNIDRSLEVIKPGGTLISIPSGLNEQLVEKAKAKKVDGYFIMVHSSGEDMKTVASLLEKGILKAHVSKTFPFEKLADAHVYVETARSVGKVIVKVSE</sequence>
<dbReference type="GO" id="GO:0008270">
    <property type="term" value="F:zinc ion binding"/>
    <property type="evidence" value="ECO:0007669"/>
    <property type="project" value="InterPro"/>
</dbReference>
<name>A0A495MJX2_9FLAO</name>